<keyword evidence="2" id="KW-1185">Reference proteome</keyword>
<protein>
    <submittedName>
        <fullName evidence="1">Uncharacterized protein</fullName>
    </submittedName>
</protein>
<organism evidence="1 2">
    <name type="scientific">Caballeronia novacaledonica</name>
    <dbReference type="NCBI Taxonomy" id="1544861"/>
    <lineage>
        <taxon>Bacteria</taxon>
        <taxon>Pseudomonadati</taxon>
        <taxon>Pseudomonadota</taxon>
        <taxon>Betaproteobacteria</taxon>
        <taxon>Burkholderiales</taxon>
        <taxon>Burkholderiaceae</taxon>
        <taxon>Caballeronia</taxon>
    </lineage>
</organism>
<name>A0ACB5R0R7_9BURK</name>
<evidence type="ECO:0000313" key="1">
    <source>
        <dbReference type="EMBL" id="GJH20975.1"/>
    </source>
</evidence>
<dbReference type="Proteomes" id="UP001055013">
    <property type="component" value="Unassembled WGS sequence"/>
</dbReference>
<proteinExistence type="predicted"/>
<reference evidence="1" key="1">
    <citation type="submission" date="2021-09" db="EMBL/GenBank/DDBJ databases">
        <title>Isolation and characterization of 3-chlorobenzoate degrading bacteria from soils in Shizuoka.</title>
        <authorList>
            <person name="Ifat A."/>
            <person name="Ogawa N."/>
            <person name="Kimbara K."/>
            <person name="Moriuchi R."/>
            <person name="Dohra H."/>
            <person name="Shintani M."/>
        </authorList>
    </citation>
    <scope>NUCLEOTIDE SEQUENCE</scope>
    <source>
        <strain evidence="1">19CS2-2</strain>
    </source>
</reference>
<accession>A0ACB5R0R7</accession>
<gene>
    <name evidence="1" type="ORF">CBA19CS22_30555</name>
</gene>
<evidence type="ECO:0000313" key="2">
    <source>
        <dbReference type="Proteomes" id="UP001055013"/>
    </source>
</evidence>
<dbReference type="EMBL" id="BPUR01000023">
    <property type="protein sequence ID" value="GJH20975.1"/>
    <property type="molecule type" value="Genomic_DNA"/>
</dbReference>
<comment type="caution">
    <text evidence="1">The sequence shown here is derived from an EMBL/GenBank/DDBJ whole genome shotgun (WGS) entry which is preliminary data.</text>
</comment>
<sequence length="147" mass="15505">MTNRSTALRDDSFAVAQVALYIFAGQSALSALLILTGAIPLPIDAQASLMQRASVIASAAATSLCLALSYLLLARCLDRCTKLVWRVALGMFLLNALLSAPAFFARPSIFPILTGGLSIAGAWSFFRGRKTFDDQSDEVCASVSGGI</sequence>